<dbReference type="PANTHER" id="PTHR22846:SF2">
    <property type="entry name" value="F-BOX-LIKE_WD REPEAT-CONTAINING PROTEIN EBI"/>
    <property type="match status" value="1"/>
</dbReference>
<dbReference type="InterPro" id="IPR001680">
    <property type="entry name" value="WD40_rpt"/>
</dbReference>
<dbReference type="RefSeq" id="XP_018711758.1">
    <property type="nucleotide sequence ID" value="XM_018854739.1"/>
</dbReference>
<feature type="repeat" description="WD" evidence="5">
    <location>
        <begin position="466"/>
        <end position="507"/>
    </location>
</feature>
<dbReference type="Pfam" id="PF08513">
    <property type="entry name" value="LisH"/>
    <property type="match status" value="1"/>
</dbReference>
<evidence type="ECO:0000256" key="4">
    <source>
        <dbReference type="ARBA" id="ARBA00023242"/>
    </source>
</evidence>
<dbReference type="PROSITE" id="PS50896">
    <property type="entry name" value="LISH"/>
    <property type="match status" value="1"/>
</dbReference>
<comment type="subcellular location">
    <subcellularLocation>
        <location evidence="1">Nucleus</location>
    </subcellularLocation>
</comment>
<dbReference type="GO" id="GO:0006357">
    <property type="term" value="P:regulation of transcription by RNA polymerase II"/>
    <property type="evidence" value="ECO:0007669"/>
    <property type="project" value="TreeGrafter"/>
</dbReference>
<dbReference type="PROSITE" id="PS50082">
    <property type="entry name" value="WD_REPEATS_2"/>
    <property type="match status" value="1"/>
</dbReference>
<dbReference type="InterPro" id="IPR006594">
    <property type="entry name" value="LisH"/>
</dbReference>
<gene>
    <name evidence="7" type="ORF">METBIDRAFT_178614</name>
</gene>
<reference evidence="7 8" key="1">
    <citation type="submission" date="2016-05" db="EMBL/GenBank/DDBJ databases">
        <title>Comparative genomics of biotechnologically important yeasts.</title>
        <authorList>
            <consortium name="DOE Joint Genome Institute"/>
            <person name="Riley R."/>
            <person name="Haridas S."/>
            <person name="Wolfe K.H."/>
            <person name="Lopes M.R."/>
            <person name="Hittinger C.T."/>
            <person name="Goker M."/>
            <person name="Salamov A."/>
            <person name="Wisecaver J."/>
            <person name="Long T.M."/>
            <person name="Aerts A.L."/>
            <person name="Barry K."/>
            <person name="Choi C."/>
            <person name="Clum A."/>
            <person name="Coughlan A.Y."/>
            <person name="Deshpande S."/>
            <person name="Douglass A.P."/>
            <person name="Hanson S.J."/>
            <person name="Klenk H.-P."/>
            <person name="LaButti K."/>
            <person name="Lapidus A."/>
            <person name="Lindquist E."/>
            <person name="Lipzen A."/>
            <person name="Meier-kolthoff J.P."/>
            <person name="Ohm R.A."/>
            <person name="Otillar R.P."/>
            <person name="Pangilinan J."/>
            <person name="Peng Y."/>
            <person name="Rokas A."/>
            <person name="Rosa C.A."/>
            <person name="Scheuner C."/>
            <person name="Sibirny A.A."/>
            <person name="Slot J.C."/>
            <person name="Stielow J.B."/>
            <person name="Sun H."/>
            <person name="Kurtzman C.P."/>
            <person name="Blackwell M."/>
            <person name="Grigoriev I.V."/>
            <person name="Jeffries T.W."/>
        </authorList>
    </citation>
    <scope>NUCLEOTIDE SEQUENCE [LARGE SCALE GENOMIC DNA]</scope>
    <source>
        <strain evidence="7 8">NRRL YB-4993</strain>
    </source>
</reference>
<keyword evidence="2 5" id="KW-0853">WD repeat</keyword>
<dbReference type="SMART" id="SM00320">
    <property type="entry name" value="WD40"/>
    <property type="match status" value="6"/>
</dbReference>
<dbReference type="GeneID" id="30027715"/>
<evidence type="ECO:0000256" key="6">
    <source>
        <dbReference type="SAM" id="MobiDB-lite"/>
    </source>
</evidence>
<dbReference type="EMBL" id="LXTC01000003">
    <property type="protein sequence ID" value="OBA21248.1"/>
    <property type="molecule type" value="Genomic_DNA"/>
</dbReference>
<organism evidence="7 8">
    <name type="scientific">Metschnikowia bicuspidata var. bicuspidata NRRL YB-4993</name>
    <dbReference type="NCBI Taxonomy" id="869754"/>
    <lineage>
        <taxon>Eukaryota</taxon>
        <taxon>Fungi</taxon>
        <taxon>Dikarya</taxon>
        <taxon>Ascomycota</taxon>
        <taxon>Saccharomycotina</taxon>
        <taxon>Pichiomycetes</taxon>
        <taxon>Metschnikowiaceae</taxon>
        <taxon>Metschnikowia</taxon>
    </lineage>
</organism>
<evidence type="ECO:0000256" key="5">
    <source>
        <dbReference type="PROSITE-ProRule" id="PRU00221"/>
    </source>
</evidence>
<name>A0A1A0HBI6_9ASCO</name>
<sequence>MSLASAELNYLIWRYLQESGFDLAAYAFQKDSACLDYEYSTNRLLPAIQPGCLVNLVQKGMLYTFLEDSAAGKPLRLNLVDSVLKDKTDFDAAQGAEWARAPGARPNPSAPAGTDTDTPDVAMQDARGPEAPGALAPPQPPGPDLPFQTAVLRAFAACAPSLLLHWHPSTDVLALGTERSTAVIHALGAAGIAETVTLSHPPTMAGGTPVPSAVCAVSWSPQGSLVLTAGAGGEIRAWAPDGRLKNIVNSVASSEGAPAGVHALVWNTSGLLVLSISSHNCVGVWEGATLAPVLQWAEPEPASGETHACWLGELKFAMTTRKHGIRIVAVNAAQLPAEALLAVGQLPGHTHSICDLCFSPVSKLLASASDVDYAIKVWNSLLSEDALELNVAAERLPGLLYHTLPIVALAWLSRAGDVQGNELLSVSMEGSVNVWDAFSGDALVSANVFKNPDNFEFPEDQPDVHVSTKNSLVYAAAVAPNSRVLALGDDSGNVTIWDIHPARYRGTREFLRCLGLFAADSADSPDVPVVGICDLVWDSKSRFLTVCYKGRESVILLWDKS</sequence>
<dbReference type="STRING" id="869754.A0A1A0HBI6"/>
<keyword evidence="3" id="KW-0677">Repeat</keyword>
<dbReference type="OrthoDB" id="1367865at2759"/>
<evidence type="ECO:0000313" key="7">
    <source>
        <dbReference type="EMBL" id="OBA21248.1"/>
    </source>
</evidence>
<dbReference type="GO" id="GO:0034967">
    <property type="term" value="C:Set3 complex"/>
    <property type="evidence" value="ECO:0007669"/>
    <property type="project" value="TreeGrafter"/>
</dbReference>
<dbReference type="Gene3D" id="2.130.10.10">
    <property type="entry name" value="YVTN repeat-like/Quinoprotein amine dehydrogenase"/>
    <property type="match status" value="1"/>
</dbReference>
<keyword evidence="4" id="KW-0539">Nucleus</keyword>
<dbReference type="Gene3D" id="1.20.960.30">
    <property type="match status" value="1"/>
</dbReference>
<evidence type="ECO:0000313" key="8">
    <source>
        <dbReference type="Proteomes" id="UP000092555"/>
    </source>
</evidence>
<evidence type="ECO:0000256" key="2">
    <source>
        <dbReference type="ARBA" id="ARBA00022574"/>
    </source>
</evidence>
<dbReference type="SUPFAM" id="SSF50978">
    <property type="entry name" value="WD40 repeat-like"/>
    <property type="match status" value="1"/>
</dbReference>
<dbReference type="AlphaFoldDB" id="A0A1A0HBI6"/>
<evidence type="ECO:0000256" key="1">
    <source>
        <dbReference type="ARBA" id="ARBA00004123"/>
    </source>
</evidence>
<dbReference type="PANTHER" id="PTHR22846">
    <property type="entry name" value="WD40 REPEAT PROTEIN"/>
    <property type="match status" value="1"/>
</dbReference>
<evidence type="ECO:0000256" key="3">
    <source>
        <dbReference type="ARBA" id="ARBA00022737"/>
    </source>
</evidence>
<dbReference type="InterPro" id="IPR045183">
    <property type="entry name" value="Ebi-like"/>
</dbReference>
<dbReference type="InterPro" id="IPR036322">
    <property type="entry name" value="WD40_repeat_dom_sf"/>
</dbReference>
<comment type="caution">
    <text evidence="7">The sequence shown here is derived from an EMBL/GenBank/DDBJ whole genome shotgun (WGS) entry which is preliminary data.</text>
</comment>
<protein>
    <submittedName>
        <fullName evidence="7">WD40 repeat-like protein</fullName>
    </submittedName>
</protein>
<dbReference type="InterPro" id="IPR015943">
    <property type="entry name" value="WD40/YVTN_repeat-like_dom_sf"/>
</dbReference>
<dbReference type="Pfam" id="PF00400">
    <property type="entry name" value="WD40"/>
    <property type="match status" value="2"/>
</dbReference>
<keyword evidence="8" id="KW-1185">Reference proteome</keyword>
<dbReference type="SMART" id="SM00667">
    <property type="entry name" value="LisH"/>
    <property type="match status" value="1"/>
</dbReference>
<accession>A0A1A0HBI6</accession>
<dbReference type="GO" id="GO:0003714">
    <property type="term" value="F:transcription corepressor activity"/>
    <property type="evidence" value="ECO:0007669"/>
    <property type="project" value="InterPro"/>
</dbReference>
<feature type="region of interest" description="Disordered" evidence="6">
    <location>
        <begin position="96"/>
        <end position="142"/>
    </location>
</feature>
<dbReference type="Proteomes" id="UP000092555">
    <property type="component" value="Unassembled WGS sequence"/>
</dbReference>
<proteinExistence type="predicted"/>